<feature type="domain" description="Tyr recombinase" evidence="5">
    <location>
        <begin position="230"/>
        <end position="417"/>
    </location>
</feature>
<dbReference type="Gene3D" id="1.10.150.130">
    <property type="match status" value="1"/>
</dbReference>
<dbReference type="Pfam" id="PF13356">
    <property type="entry name" value="Arm-DNA-bind_3"/>
    <property type="match status" value="1"/>
</dbReference>
<dbReference type="Gene3D" id="1.10.443.10">
    <property type="entry name" value="Intergrase catalytic core"/>
    <property type="match status" value="1"/>
</dbReference>
<evidence type="ECO:0000259" key="5">
    <source>
        <dbReference type="PROSITE" id="PS51898"/>
    </source>
</evidence>
<dbReference type="InterPro" id="IPR011010">
    <property type="entry name" value="DNA_brk_join_enz"/>
</dbReference>
<dbReference type="GO" id="GO:0003677">
    <property type="term" value="F:DNA binding"/>
    <property type="evidence" value="ECO:0007669"/>
    <property type="project" value="UniProtKB-KW"/>
</dbReference>
<sequence length="446" mass="48409">MPVASNRIGLREIRALGPNSTIFDGGTGSVPGFGARRRISHHVSYFVMYRTQDGRQRRYTIGTHGAPWTPETARTKAQQVLMAAKIEGTDPNDEKKAKRAAATVAELCDMYMEDAEAGRLLTRRGIAKKASTVLTDRSRIDTHIKPLMGTMKVPSVTREDVERFMHRIAEGATRKRVKTGRKRGLSNVRGGKGTASRTVGLLSAIFTYAQRKRMITEHPVRGVIRYADRRRQRRLSDDEYAALGRALAAAAAPPLPRKDGKPARAIWPAAIQAARFLALTGWRSGEALALRWGMLDLPRRTARLPDTKTGESVRPLSSAACDLLQKIGPGKANALVFPPSRGDGIMTGFPTVFERIAKKGGLPKDITPHILRHSFASLAADLGCSELAIATLLGHRAGSVTARYTHAADDVLLSIADRVAAATLRKLEGERSAVVVQGPRAGLVVA</sequence>
<dbReference type="GO" id="GO:0015074">
    <property type="term" value="P:DNA integration"/>
    <property type="evidence" value="ECO:0007669"/>
    <property type="project" value="UniProtKB-KW"/>
</dbReference>
<dbReference type="AlphaFoldDB" id="A0A317FIR4"/>
<evidence type="ECO:0000313" key="7">
    <source>
        <dbReference type="Proteomes" id="UP000245765"/>
    </source>
</evidence>
<gene>
    <name evidence="6" type="ORF">DFH01_06820</name>
</gene>
<keyword evidence="2" id="KW-0229">DNA integration</keyword>
<protein>
    <submittedName>
        <fullName evidence="6">Integrase</fullName>
    </submittedName>
</protein>
<evidence type="ECO:0000256" key="3">
    <source>
        <dbReference type="ARBA" id="ARBA00023125"/>
    </source>
</evidence>
<name>A0A317FIR4_9PROT</name>
<organism evidence="6 7">
    <name type="scientific">Falsiroseomonas bella</name>
    <dbReference type="NCBI Taxonomy" id="2184016"/>
    <lineage>
        <taxon>Bacteria</taxon>
        <taxon>Pseudomonadati</taxon>
        <taxon>Pseudomonadota</taxon>
        <taxon>Alphaproteobacteria</taxon>
        <taxon>Acetobacterales</taxon>
        <taxon>Roseomonadaceae</taxon>
        <taxon>Falsiroseomonas</taxon>
    </lineage>
</organism>
<keyword evidence="7" id="KW-1185">Reference proteome</keyword>
<dbReference type="InterPro" id="IPR002104">
    <property type="entry name" value="Integrase_catalytic"/>
</dbReference>
<dbReference type="PANTHER" id="PTHR30629:SF2">
    <property type="entry name" value="PROPHAGE INTEGRASE INTS-RELATED"/>
    <property type="match status" value="1"/>
</dbReference>
<proteinExistence type="inferred from homology"/>
<dbReference type="InterPro" id="IPR050808">
    <property type="entry name" value="Phage_Integrase"/>
</dbReference>
<dbReference type="RefSeq" id="WP_109869572.1">
    <property type="nucleotide sequence ID" value="NZ_QGNA01000001.1"/>
</dbReference>
<dbReference type="OrthoDB" id="7298605at2"/>
<dbReference type="CDD" id="cd00796">
    <property type="entry name" value="INT_Rci_Hp1_C"/>
    <property type="match status" value="1"/>
</dbReference>
<dbReference type="SUPFAM" id="SSF56349">
    <property type="entry name" value="DNA breaking-rejoining enzymes"/>
    <property type="match status" value="1"/>
</dbReference>
<evidence type="ECO:0000256" key="4">
    <source>
        <dbReference type="ARBA" id="ARBA00023172"/>
    </source>
</evidence>
<dbReference type="InterPro" id="IPR013762">
    <property type="entry name" value="Integrase-like_cat_sf"/>
</dbReference>
<dbReference type="Proteomes" id="UP000245765">
    <property type="component" value="Unassembled WGS sequence"/>
</dbReference>
<dbReference type="InterPro" id="IPR038488">
    <property type="entry name" value="Integrase_DNA-bd_sf"/>
</dbReference>
<dbReference type="PROSITE" id="PS51898">
    <property type="entry name" value="TYR_RECOMBINASE"/>
    <property type="match status" value="1"/>
</dbReference>
<evidence type="ECO:0000313" key="6">
    <source>
        <dbReference type="EMBL" id="PWS38951.1"/>
    </source>
</evidence>
<dbReference type="GO" id="GO:0006310">
    <property type="term" value="P:DNA recombination"/>
    <property type="evidence" value="ECO:0007669"/>
    <property type="project" value="UniProtKB-KW"/>
</dbReference>
<dbReference type="InterPro" id="IPR010998">
    <property type="entry name" value="Integrase_recombinase_N"/>
</dbReference>
<reference evidence="7" key="1">
    <citation type="submission" date="2018-05" db="EMBL/GenBank/DDBJ databases">
        <authorList>
            <person name="Du Z."/>
            <person name="Wang X."/>
        </authorList>
    </citation>
    <scope>NUCLEOTIDE SEQUENCE [LARGE SCALE GENOMIC DNA]</scope>
    <source>
        <strain evidence="7">CQN31</strain>
    </source>
</reference>
<evidence type="ECO:0000256" key="2">
    <source>
        <dbReference type="ARBA" id="ARBA00022908"/>
    </source>
</evidence>
<dbReference type="Gene3D" id="3.30.160.390">
    <property type="entry name" value="Integrase, DNA-binding domain"/>
    <property type="match status" value="1"/>
</dbReference>
<dbReference type="InterPro" id="IPR025166">
    <property type="entry name" value="Integrase_DNA_bind_dom"/>
</dbReference>
<comment type="similarity">
    <text evidence="1">Belongs to the 'phage' integrase family.</text>
</comment>
<dbReference type="EMBL" id="QGNA01000001">
    <property type="protein sequence ID" value="PWS38951.1"/>
    <property type="molecule type" value="Genomic_DNA"/>
</dbReference>
<dbReference type="Pfam" id="PF00589">
    <property type="entry name" value="Phage_integrase"/>
    <property type="match status" value="1"/>
</dbReference>
<keyword evidence="4" id="KW-0233">DNA recombination</keyword>
<dbReference type="PANTHER" id="PTHR30629">
    <property type="entry name" value="PROPHAGE INTEGRASE"/>
    <property type="match status" value="1"/>
</dbReference>
<keyword evidence="3" id="KW-0238">DNA-binding</keyword>
<comment type="caution">
    <text evidence="6">The sequence shown here is derived from an EMBL/GenBank/DDBJ whole genome shotgun (WGS) entry which is preliminary data.</text>
</comment>
<accession>A0A317FIR4</accession>
<evidence type="ECO:0000256" key="1">
    <source>
        <dbReference type="ARBA" id="ARBA00008857"/>
    </source>
</evidence>